<feature type="signal peptide" evidence="1">
    <location>
        <begin position="1"/>
        <end position="25"/>
    </location>
</feature>
<name>A0A934RYY6_9BACT</name>
<protein>
    <recommendedName>
        <fullName evidence="4">Outer membrane lipoprotein SlyB</fullName>
    </recommendedName>
</protein>
<feature type="chain" id="PRO_5037367344" description="Outer membrane lipoprotein SlyB" evidence="1">
    <location>
        <begin position="26"/>
        <end position="206"/>
    </location>
</feature>
<dbReference type="AlphaFoldDB" id="A0A934RYY6"/>
<evidence type="ECO:0000313" key="2">
    <source>
        <dbReference type="EMBL" id="MBK1876897.1"/>
    </source>
</evidence>
<evidence type="ECO:0000256" key="1">
    <source>
        <dbReference type="SAM" id="SignalP"/>
    </source>
</evidence>
<dbReference type="EMBL" id="JAENIL010000013">
    <property type="protein sequence ID" value="MBK1876897.1"/>
    <property type="molecule type" value="Genomic_DNA"/>
</dbReference>
<evidence type="ECO:0000313" key="3">
    <source>
        <dbReference type="Proteomes" id="UP000617628"/>
    </source>
</evidence>
<dbReference type="Proteomes" id="UP000617628">
    <property type="component" value="Unassembled WGS sequence"/>
</dbReference>
<sequence>MLFRALLPFALSVLFSVLVGGCASSAPTKSTYPVTHAGSIQRVEDGTVVTVRQVKIDGVATNMGAIVGAGVGTAVGAISVPLETKTTVHESSPGVISINESSNRHESTAAMAVGGAVGMVVGQKVEKMMTAKRAQELTIALDSGETVLVVQEYREPAFYEDERVKLYTTRTGDSIVYHAHDDPSMDPDTNAYLVGDEGEEFEPVEF</sequence>
<evidence type="ECO:0008006" key="4">
    <source>
        <dbReference type="Google" id="ProtNLM"/>
    </source>
</evidence>
<organism evidence="2 3">
    <name type="scientific">Pelagicoccus mobilis</name>
    <dbReference type="NCBI Taxonomy" id="415221"/>
    <lineage>
        <taxon>Bacteria</taxon>
        <taxon>Pseudomonadati</taxon>
        <taxon>Verrucomicrobiota</taxon>
        <taxon>Opitutia</taxon>
        <taxon>Puniceicoccales</taxon>
        <taxon>Pelagicoccaceae</taxon>
        <taxon>Pelagicoccus</taxon>
    </lineage>
</organism>
<dbReference type="RefSeq" id="WP_200355114.1">
    <property type="nucleotide sequence ID" value="NZ_JAENIL010000013.1"/>
</dbReference>
<accession>A0A934RYY6</accession>
<reference evidence="2" key="1">
    <citation type="submission" date="2021-01" db="EMBL/GenBank/DDBJ databases">
        <title>Modified the classification status of verrucomicrobia.</title>
        <authorList>
            <person name="Feng X."/>
        </authorList>
    </citation>
    <scope>NUCLEOTIDE SEQUENCE</scope>
    <source>
        <strain evidence="2">KCTC 13126</strain>
    </source>
</reference>
<dbReference type="PROSITE" id="PS51257">
    <property type="entry name" value="PROKAR_LIPOPROTEIN"/>
    <property type="match status" value="1"/>
</dbReference>
<comment type="caution">
    <text evidence="2">The sequence shown here is derived from an EMBL/GenBank/DDBJ whole genome shotgun (WGS) entry which is preliminary data.</text>
</comment>
<proteinExistence type="predicted"/>
<gene>
    <name evidence="2" type="ORF">JIN87_08465</name>
</gene>
<keyword evidence="1" id="KW-0732">Signal</keyword>
<keyword evidence="3" id="KW-1185">Reference proteome</keyword>